<dbReference type="Gene3D" id="1.10.10.10">
    <property type="entry name" value="Winged helix-like DNA-binding domain superfamily/Winged helix DNA-binding domain"/>
    <property type="match status" value="1"/>
</dbReference>
<name>A0A0G0BBP2_9BACT</name>
<evidence type="ECO:0000313" key="2">
    <source>
        <dbReference type="Proteomes" id="UP000034127"/>
    </source>
</evidence>
<dbReference type="InterPro" id="IPR036388">
    <property type="entry name" value="WH-like_DNA-bd_sf"/>
</dbReference>
<gene>
    <name evidence="1" type="ORF">UR63_C0026G0006</name>
</gene>
<evidence type="ECO:0000313" key="1">
    <source>
        <dbReference type="EMBL" id="KKP66913.1"/>
    </source>
</evidence>
<comment type="caution">
    <text evidence="1">The sequence shown here is derived from an EMBL/GenBank/DDBJ whole genome shotgun (WGS) entry which is preliminary data.</text>
</comment>
<proteinExistence type="predicted"/>
<protein>
    <submittedName>
        <fullName evidence="1">Uncharacterized protein</fullName>
    </submittedName>
</protein>
<dbReference type="Proteomes" id="UP000034127">
    <property type="component" value="Unassembled WGS sequence"/>
</dbReference>
<reference evidence="1 2" key="1">
    <citation type="journal article" date="2015" name="Nature">
        <title>rRNA introns, odd ribosomes, and small enigmatic genomes across a large radiation of phyla.</title>
        <authorList>
            <person name="Brown C.T."/>
            <person name="Hug L.A."/>
            <person name="Thomas B.C."/>
            <person name="Sharon I."/>
            <person name="Castelle C.J."/>
            <person name="Singh A."/>
            <person name="Wilkins M.J."/>
            <person name="Williams K.H."/>
            <person name="Banfield J.F."/>
        </authorList>
    </citation>
    <scope>NUCLEOTIDE SEQUENCE [LARGE SCALE GENOMIC DNA]</scope>
</reference>
<dbReference type="AlphaFoldDB" id="A0A0G0BBP2"/>
<sequence>MVAAQGLTTEQIALKIGRTKNGVRQTLDKMRRNNKVYKTASLVAIATELDLINPLAIEGIKICARSQQNSSPINVTDDFKQIGVELKV</sequence>
<organism evidence="1 2">
    <name type="scientific">Candidatus Roizmanbacteria bacterium GW2011_GWC2_35_12</name>
    <dbReference type="NCBI Taxonomy" id="1618485"/>
    <lineage>
        <taxon>Bacteria</taxon>
        <taxon>Candidatus Roizmaniibacteriota</taxon>
    </lineage>
</organism>
<accession>A0A0G0BBP2</accession>
<dbReference type="EMBL" id="LBPX01000026">
    <property type="protein sequence ID" value="KKP66913.1"/>
    <property type="molecule type" value="Genomic_DNA"/>
</dbReference>